<reference evidence="13 14" key="1">
    <citation type="submission" date="2022-11" db="EMBL/GenBank/DDBJ databases">
        <title>Brucella sp. YY2X, whole genome shotgun sequencing project.</title>
        <authorList>
            <person name="Yang Y."/>
        </authorList>
    </citation>
    <scope>NUCLEOTIDE SEQUENCE [LARGE SCALE GENOMIC DNA]</scope>
    <source>
        <strain evidence="13 14">YY2X</strain>
    </source>
</reference>
<keyword evidence="9 12" id="KW-0407">Ion channel</keyword>
<comment type="catalytic activity">
    <reaction evidence="11">
        <text>fluoride(in) = fluoride(out)</text>
        <dbReference type="Rhea" id="RHEA:76159"/>
        <dbReference type="ChEBI" id="CHEBI:17051"/>
    </reaction>
    <physiologicalReaction direction="left-to-right" evidence="11">
        <dbReference type="Rhea" id="RHEA:76160"/>
    </physiologicalReaction>
</comment>
<evidence type="ECO:0000256" key="2">
    <source>
        <dbReference type="ARBA" id="ARBA00022475"/>
    </source>
</evidence>
<dbReference type="HAMAP" id="MF_00454">
    <property type="entry name" value="FluC"/>
    <property type="match status" value="1"/>
</dbReference>
<comment type="similarity">
    <text evidence="10 12">Belongs to the fluoride channel Fluc/FEX (TC 1.A.43) family.</text>
</comment>
<gene>
    <name evidence="12" type="primary">fluC</name>
    <name evidence="12" type="synonym">crcB</name>
    <name evidence="13" type="ORF">OPR82_07025</name>
</gene>
<dbReference type="PANTHER" id="PTHR28259">
    <property type="entry name" value="FLUORIDE EXPORT PROTEIN 1-RELATED"/>
    <property type="match status" value="1"/>
</dbReference>
<keyword evidence="7 12" id="KW-0406">Ion transport</keyword>
<keyword evidence="2 12" id="KW-1003">Cell membrane</keyword>
<keyword evidence="8 12" id="KW-0472">Membrane</keyword>
<feature type="transmembrane region" description="Helical" evidence="12">
    <location>
        <begin position="96"/>
        <end position="119"/>
    </location>
</feature>
<feature type="transmembrane region" description="Helical" evidence="12">
    <location>
        <begin position="7"/>
        <end position="29"/>
    </location>
</feature>
<dbReference type="InterPro" id="IPR003691">
    <property type="entry name" value="FluC"/>
</dbReference>
<dbReference type="RefSeq" id="WP_265983955.1">
    <property type="nucleotide sequence ID" value="NZ_JAPHAV010000002.1"/>
</dbReference>
<dbReference type="EMBL" id="JAPHAV010000002">
    <property type="protein sequence ID" value="MCX2696526.1"/>
    <property type="molecule type" value="Genomic_DNA"/>
</dbReference>
<feature type="transmembrane region" description="Helical" evidence="12">
    <location>
        <begin position="35"/>
        <end position="55"/>
    </location>
</feature>
<evidence type="ECO:0000256" key="6">
    <source>
        <dbReference type="ARBA" id="ARBA00023053"/>
    </source>
</evidence>
<dbReference type="Proteomes" id="UP001301216">
    <property type="component" value="Unassembled WGS sequence"/>
</dbReference>
<evidence type="ECO:0000256" key="4">
    <source>
        <dbReference type="ARBA" id="ARBA00022692"/>
    </source>
</evidence>
<evidence type="ECO:0000256" key="8">
    <source>
        <dbReference type="ARBA" id="ARBA00023136"/>
    </source>
</evidence>
<keyword evidence="4 12" id="KW-0812">Transmembrane</keyword>
<evidence type="ECO:0000313" key="13">
    <source>
        <dbReference type="EMBL" id="MCX2696526.1"/>
    </source>
</evidence>
<evidence type="ECO:0000256" key="3">
    <source>
        <dbReference type="ARBA" id="ARBA00022519"/>
    </source>
</evidence>
<evidence type="ECO:0000256" key="10">
    <source>
        <dbReference type="ARBA" id="ARBA00035120"/>
    </source>
</evidence>
<dbReference type="Pfam" id="PF02537">
    <property type="entry name" value="CRCB"/>
    <property type="match status" value="1"/>
</dbReference>
<keyword evidence="6 12" id="KW-0915">Sodium</keyword>
<evidence type="ECO:0000313" key="14">
    <source>
        <dbReference type="Proteomes" id="UP001301216"/>
    </source>
</evidence>
<sequence length="126" mass="12926">MINTIILVFVGGAIGAMLREFLMLGVPALSDGIPVSILVANIVASFLLGLATGLYKKGTLSSEVNTLVATGMMGGLSTFSSFVYGAYVLMSGSTAGLVSALAYLVLSIVIGYFAVLLGLRIGDRSN</sequence>
<keyword evidence="12" id="KW-0813">Transport</keyword>
<feature type="transmembrane region" description="Helical" evidence="12">
    <location>
        <begin position="67"/>
        <end position="90"/>
    </location>
</feature>
<keyword evidence="3" id="KW-0997">Cell inner membrane</keyword>
<comment type="caution">
    <text evidence="13">The sequence shown here is derived from an EMBL/GenBank/DDBJ whole genome shotgun (WGS) entry which is preliminary data.</text>
</comment>
<accession>A0ABT3QLP4</accession>
<keyword evidence="14" id="KW-1185">Reference proteome</keyword>
<name>A0ABT3QLP4_9HYPH</name>
<evidence type="ECO:0000256" key="7">
    <source>
        <dbReference type="ARBA" id="ARBA00023065"/>
    </source>
</evidence>
<feature type="binding site" evidence="12">
    <location>
        <position position="77"/>
    </location>
    <ligand>
        <name>Na(+)</name>
        <dbReference type="ChEBI" id="CHEBI:29101"/>
        <note>structural</note>
    </ligand>
</feature>
<evidence type="ECO:0000256" key="1">
    <source>
        <dbReference type="ARBA" id="ARBA00004651"/>
    </source>
</evidence>
<protein>
    <recommendedName>
        <fullName evidence="12">Fluoride-specific ion channel FluC</fullName>
    </recommendedName>
</protein>
<comment type="activity regulation">
    <text evidence="12">Na(+) is not transported, but it plays an essential structural role and its presence is essential for fluoride channel function.</text>
</comment>
<evidence type="ECO:0000256" key="9">
    <source>
        <dbReference type="ARBA" id="ARBA00023303"/>
    </source>
</evidence>
<dbReference type="PANTHER" id="PTHR28259:SF1">
    <property type="entry name" value="FLUORIDE EXPORT PROTEIN 1-RELATED"/>
    <property type="match status" value="1"/>
</dbReference>
<feature type="binding site" evidence="12">
    <location>
        <position position="74"/>
    </location>
    <ligand>
        <name>Na(+)</name>
        <dbReference type="ChEBI" id="CHEBI:29101"/>
        <note>structural</note>
    </ligand>
</feature>
<comment type="function">
    <text evidence="12">Fluoride-specific ion channel. Important for reducing fluoride concentration in the cell, thus reducing its toxicity.</text>
</comment>
<evidence type="ECO:0000256" key="5">
    <source>
        <dbReference type="ARBA" id="ARBA00022989"/>
    </source>
</evidence>
<evidence type="ECO:0000256" key="12">
    <source>
        <dbReference type="HAMAP-Rule" id="MF_00454"/>
    </source>
</evidence>
<organism evidence="13 14">
    <name type="scientific">Ochrobactrum chromiisoli</name>
    <dbReference type="NCBI Taxonomy" id="2993941"/>
    <lineage>
        <taxon>Bacteria</taxon>
        <taxon>Pseudomonadati</taxon>
        <taxon>Pseudomonadota</taxon>
        <taxon>Alphaproteobacteria</taxon>
        <taxon>Hyphomicrobiales</taxon>
        <taxon>Brucellaceae</taxon>
        <taxon>Brucella/Ochrobactrum group</taxon>
        <taxon>Ochrobactrum</taxon>
    </lineage>
</organism>
<keyword evidence="5 12" id="KW-1133">Transmembrane helix</keyword>
<keyword evidence="12" id="KW-0479">Metal-binding</keyword>
<proteinExistence type="inferred from homology"/>
<evidence type="ECO:0000256" key="11">
    <source>
        <dbReference type="ARBA" id="ARBA00035585"/>
    </source>
</evidence>
<comment type="subcellular location">
    <subcellularLocation>
        <location evidence="1 12">Cell membrane</location>
        <topology evidence="1 12">Multi-pass membrane protein</topology>
    </subcellularLocation>
</comment>